<dbReference type="GeneID" id="28978084"/>
<feature type="domain" description="Uracil-DNA glycosylase-like" evidence="11">
    <location>
        <begin position="167"/>
        <end position="332"/>
    </location>
</feature>
<dbReference type="PANTHER" id="PTHR11264">
    <property type="entry name" value="URACIL-DNA GLYCOSYLASE"/>
    <property type="match status" value="1"/>
</dbReference>
<dbReference type="AlphaFoldDB" id="A0A0P9F174"/>
<reference evidence="12 13" key="1">
    <citation type="journal article" date="2015" name="Front. Microbiol.">
        <title>Genome sequence of the plant growth promoting endophytic yeast Rhodotorula graminis WP1.</title>
        <authorList>
            <person name="Firrincieli A."/>
            <person name="Otillar R."/>
            <person name="Salamov A."/>
            <person name="Schmutz J."/>
            <person name="Khan Z."/>
            <person name="Redman R.S."/>
            <person name="Fleck N.D."/>
            <person name="Lindquist E."/>
            <person name="Grigoriev I.V."/>
            <person name="Doty S.L."/>
        </authorList>
    </citation>
    <scope>NUCLEOTIDE SEQUENCE [LARGE SCALE GENOMIC DNA]</scope>
    <source>
        <strain evidence="12 13">WP1</strain>
    </source>
</reference>
<evidence type="ECO:0000256" key="1">
    <source>
        <dbReference type="ARBA" id="ARBA00008184"/>
    </source>
</evidence>
<feature type="region of interest" description="Disordered" evidence="10">
    <location>
        <begin position="13"/>
        <end position="76"/>
    </location>
</feature>
<dbReference type="FunFam" id="3.40.470.10:FF:000007">
    <property type="entry name" value="Uracil-DNA glycosylase"/>
    <property type="match status" value="1"/>
</dbReference>
<dbReference type="PANTHER" id="PTHR11264:SF0">
    <property type="entry name" value="URACIL-DNA GLYCOSYLASE"/>
    <property type="match status" value="1"/>
</dbReference>
<evidence type="ECO:0000256" key="10">
    <source>
        <dbReference type="SAM" id="MobiDB-lite"/>
    </source>
</evidence>
<dbReference type="PROSITE" id="PS00130">
    <property type="entry name" value="U_DNA_GLYCOSYLASE"/>
    <property type="match status" value="1"/>
</dbReference>
<comment type="subcellular location">
    <subcellularLocation>
        <location evidence="7">Mitochondrion</location>
    </subcellularLocation>
    <subcellularLocation>
        <location evidence="7">Nucleus</location>
    </subcellularLocation>
</comment>
<dbReference type="NCBIfam" id="NF003592">
    <property type="entry name" value="PRK05254.1-5"/>
    <property type="match status" value="1"/>
</dbReference>
<dbReference type="Gene3D" id="3.40.470.10">
    <property type="entry name" value="Uracil-DNA glycosylase-like domain"/>
    <property type="match status" value="1"/>
</dbReference>
<dbReference type="SMART" id="SM00987">
    <property type="entry name" value="UreE_C"/>
    <property type="match status" value="1"/>
</dbReference>
<dbReference type="InterPro" id="IPR036895">
    <property type="entry name" value="Uracil-DNA_glycosylase-like_sf"/>
</dbReference>
<keyword evidence="6 7" id="KW-0539">Nucleus</keyword>
<dbReference type="Pfam" id="PF03167">
    <property type="entry name" value="UDG"/>
    <property type="match status" value="1"/>
</dbReference>
<evidence type="ECO:0000256" key="3">
    <source>
        <dbReference type="ARBA" id="ARBA00022801"/>
    </source>
</evidence>
<keyword evidence="4 7" id="KW-0496">Mitochondrion</keyword>
<evidence type="ECO:0000256" key="2">
    <source>
        <dbReference type="ARBA" id="ARBA00022763"/>
    </source>
</evidence>
<dbReference type="Proteomes" id="UP000053890">
    <property type="component" value="Unassembled WGS sequence"/>
</dbReference>
<name>A0A0P9F174_RHOGW</name>
<organism evidence="12 13">
    <name type="scientific">Rhodotorula graminis (strain WP1)</name>
    <dbReference type="NCBI Taxonomy" id="578459"/>
    <lineage>
        <taxon>Eukaryota</taxon>
        <taxon>Fungi</taxon>
        <taxon>Dikarya</taxon>
        <taxon>Basidiomycota</taxon>
        <taxon>Pucciniomycotina</taxon>
        <taxon>Microbotryomycetes</taxon>
        <taxon>Sporidiobolales</taxon>
        <taxon>Sporidiobolaceae</taxon>
        <taxon>Rhodotorula</taxon>
    </lineage>
</organism>
<evidence type="ECO:0000256" key="5">
    <source>
        <dbReference type="ARBA" id="ARBA00023204"/>
    </source>
</evidence>
<dbReference type="GO" id="GO:0004844">
    <property type="term" value="F:uracil DNA N-glycosylase activity"/>
    <property type="evidence" value="ECO:0007669"/>
    <property type="project" value="UniProtKB-UniRule"/>
</dbReference>
<dbReference type="STRING" id="578459.A0A0P9F174"/>
<proteinExistence type="inferred from homology"/>
<feature type="compositionally biased region" description="Low complexity" evidence="10">
    <location>
        <begin position="39"/>
        <end position="63"/>
    </location>
</feature>
<dbReference type="CDD" id="cd10027">
    <property type="entry name" value="UDG-F1-like"/>
    <property type="match status" value="1"/>
</dbReference>
<evidence type="ECO:0000256" key="6">
    <source>
        <dbReference type="ARBA" id="ARBA00023242"/>
    </source>
</evidence>
<protein>
    <recommendedName>
        <fullName evidence="7 9">Uracil-DNA glycosylase</fullName>
        <shortName evidence="7">UDG</shortName>
        <ecNumber evidence="7 9">3.2.2.27</ecNumber>
    </recommendedName>
</protein>
<evidence type="ECO:0000256" key="9">
    <source>
        <dbReference type="RuleBase" id="RU003780"/>
    </source>
</evidence>
<dbReference type="NCBIfam" id="NF003588">
    <property type="entry name" value="PRK05254.1-1"/>
    <property type="match status" value="1"/>
</dbReference>
<evidence type="ECO:0000259" key="11">
    <source>
        <dbReference type="SMART" id="SM00986"/>
    </source>
</evidence>
<evidence type="ECO:0000256" key="4">
    <source>
        <dbReference type="ARBA" id="ARBA00023128"/>
    </source>
</evidence>
<accession>A0A0P9F174</accession>
<dbReference type="NCBIfam" id="TIGR00628">
    <property type="entry name" value="ung"/>
    <property type="match status" value="1"/>
</dbReference>
<dbReference type="InterPro" id="IPR002043">
    <property type="entry name" value="UDG_fam1"/>
</dbReference>
<feature type="active site" description="Proton acceptor" evidence="7 8">
    <location>
        <position position="182"/>
    </location>
</feature>
<comment type="catalytic activity">
    <reaction evidence="7 9">
        <text>Hydrolyzes single-stranded DNA or mismatched double-stranded DNA and polynucleotides, releasing free uracil.</text>
        <dbReference type="EC" id="3.2.2.27"/>
    </reaction>
</comment>
<dbReference type="HAMAP" id="MF_00148">
    <property type="entry name" value="UDG"/>
    <property type="match status" value="1"/>
</dbReference>
<comment type="function">
    <text evidence="7 9">Excises uracil residues from the DNA which can arise as a result of misincorporation of dUMP residues by DNA polymerase or due to deamination of cytosine.</text>
</comment>
<evidence type="ECO:0000313" key="13">
    <source>
        <dbReference type="Proteomes" id="UP000053890"/>
    </source>
</evidence>
<evidence type="ECO:0000256" key="7">
    <source>
        <dbReference type="HAMAP-Rule" id="MF_03166"/>
    </source>
</evidence>
<dbReference type="OMA" id="AGKKWFP"/>
<dbReference type="EMBL" id="KQ474083">
    <property type="protein sequence ID" value="KPV73286.1"/>
    <property type="molecule type" value="Genomic_DNA"/>
</dbReference>
<dbReference type="InterPro" id="IPR005122">
    <property type="entry name" value="Uracil-DNA_glycosylase-like"/>
</dbReference>
<keyword evidence="5 7" id="KW-0234">DNA repair</keyword>
<keyword evidence="2 7" id="KW-0227">DNA damage</keyword>
<dbReference type="GO" id="GO:0097510">
    <property type="term" value="P:base-excision repair, AP site formation via deaminated base removal"/>
    <property type="evidence" value="ECO:0007669"/>
    <property type="project" value="TreeGrafter"/>
</dbReference>
<dbReference type="SUPFAM" id="SSF52141">
    <property type="entry name" value="Uracil-DNA glycosylase-like"/>
    <property type="match status" value="1"/>
</dbReference>
<evidence type="ECO:0000256" key="8">
    <source>
        <dbReference type="PROSITE-ProRule" id="PRU10072"/>
    </source>
</evidence>
<dbReference type="EC" id="3.2.2.27" evidence="7 9"/>
<dbReference type="GO" id="GO:0005739">
    <property type="term" value="C:mitochondrion"/>
    <property type="evidence" value="ECO:0007669"/>
    <property type="project" value="UniProtKB-SubCell"/>
</dbReference>
<evidence type="ECO:0000313" key="12">
    <source>
        <dbReference type="EMBL" id="KPV73286.1"/>
    </source>
</evidence>
<dbReference type="GO" id="GO:0005634">
    <property type="term" value="C:nucleus"/>
    <property type="evidence" value="ECO:0007669"/>
    <property type="project" value="UniProtKB-SubCell"/>
</dbReference>
<keyword evidence="13" id="KW-1185">Reference proteome</keyword>
<dbReference type="RefSeq" id="XP_018269335.1">
    <property type="nucleotide sequence ID" value="XM_018417636.1"/>
</dbReference>
<keyword evidence="3 7" id="KW-0378">Hydrolase</keyword>
<gene>
    <name evidence="7" type="primary">UNG1</name>
    <name evidence="12" type="ORF">RHOBADRAFT_55050</name>
</gene>
<dbReference type="InterPro" id="IPR018085">
    <property type="entry name" value="Ura-DNA_Glyclase_AS"/>
</dbReference>
<dbReference type="OrthoDB" id="10031947at2759"/>
<dbReference type="NCBIfam" id="NF003589">
    <property type="entry name" value="PRK05254.1-2"/>
    <property type="match status" value="1"/>
</dbReference>
<comment type="similarity">
    <text evidence="1 7 9">Belongs to the uracil-DNA glycosylase (UDG) superfamily. UNG family.</text>
</comment>
<dbReference type="SMART" id="SM00986">
    <property type="entry name" value="UDG"/>
    <property type="match status" value="1"/>
</dbReference>
<sequence length="359" mass="38467">MAKRQLGLAEAFAHAQGASIRAGSPPAKRARLSTSPGLAAASPKAGSTASSATATASGSTQAADGEGDGVTAKGKGKSITTPFSPAAFLSSLSTSPPSPTEADLLSLEGATLGASWLAHLDKELRKPYFLDLKRFLWKEGLRGTEDRGEGGKLRVFPPARDVYAWSRYTPLQDVKVVVLGQDPYHDDGQAHGAPLLLRPPWRQIPPSLRNIYKEIKDEYPAFEVPKHGNLISLARSGVLLLNTSLTVAPHKAGSHSNKGWETFTDKVVDVVDRHGGQGKGVVVLAWGAWAAKRVAKMDKKKHLILTSAHPSPLSARRGFFGNGHFKKTNEWLAQRHGADAQIDWTTLEPEEDEAGLDKA</sequence>